<proteinExistence type="inferred from homology"/>
<feature type="transmembrane region" description="Helical" evidence="7">
    <location>
        <begin position="424"/>
        <end position="444"/>
    </location>
</feature>
<keyword evidence="5 7" id="KW-0472">Membrane</keyword>
<feature type="compositionally biased region" description="Basic and acidic residues" evidence="6">
    <location>
        <begin position="687"/>
        <end position="708"/>
    </location>
</feature>
<dbReference type="Pfam" id="PF07810">
    <property type="entry name" value="TMC"/>
    <property type="match status" value="1"/>
</dbReference>
<feature type="compositionally biased region" description="Polar residues" evidence="6">
    <location>
        <begin position="709"/>
        <end position="724"/>
    </location>
</feature>
<evidence type="ECO:0000256" key="6">
    <source>
        <dbReference type="SAM" id="MobiDB-lite"/>
    </source>
</evidence>
<comment type="similarity">
    <text evidence="2">Belongs to the TMC family.</text>
</comment>
<evidence type="ECO:0000256" key="3">
    <source>
        <dbReference type="ARBA" id="ARBA00022692"/>
    </source>
</evidence>
<keyword evidence="10" id="KW-1185">Reference proteome</keyword>
<dbReference type="InterPro" id="IPR012496">
    <property type="entry name" value="TMC_dom"/>
</dbReference>
<feature type="transmembrane region" description="Helical" evidence="7">
    <location>
        <begin position="347"/>
        <end position="365"/>
    </location>
</feature>
<dbReference type="EMBL" id="OU015567">
    <property type="protein sequence ID" value="CAG5111334.1"/>
    <property type="molecule type" value="Genomic_DNA"/>
</dbReference>
<keyword evidence="4 7" id="KW-1133">Transmembrane helix</keyword>
<evidence type="ECO:0000313" key="9">
    <source>
        <dbReference type="EMBL" id="CAG5111334.1"/>
    </source>
</evidence>
<evidence type="ECO:0000259" key="8">
    <source>
        <dbReference type="Pfam" id="PF07810"/>
    </source>
</evidence>
<feature type="transmembrane region" description="Helical" evidence="7">
    <location>
        <begin position="171"/>
        <end position="190"/>
    </location>
</feature>
<evidence type="ECO:0000313" key="10">
    <source>
        <dbReference type="Proteomes" id="UP001158576"/>
    </source>
</evidence>
<keyword evidence="3 7" id="KW-0812">Transmembrane</keyword>
<feature type="compositionally biased region" description="Basic and acidic residues" evidence="6">
    <location>
        <begin position="654"/>
        <end position="666"/>
    </location>
</feature>
<protein>
    <submittedName>
        <fullName evidence="9">Oidioi.mRNA.OKI2018_I69.chr2.g5654.t1.cds</fullName>
    </submittedName>
</protein>
<feature type="transmembrane region" description="Helical" evidence="7">
    <location>
        <begin position="522"/>
        <end position="546"/>
    </location>
</feature>
<evidence type="ECO:0000256" key="1">
    <source>
        <dbReference type="ARBA" id="ARBA00004141"/>
    </source>
</evidence>
<reference evidence="9 10" key="1">
    <citation type="submission" date="2021-04" db="EMBL/GenBank/DDBJ databases">
        <authorList>
            <person name="Bliznina A."/>
        </authorList>
    </citation>
    <scope>NUCLEOTIDE SEQUENCE [LARGE SCALE GENOMIC DNA]</scope>
</reference>
<evidence type="ECO:0000256" key="7">
    <source>
        <dbReference type="SAM" id="Phobius"/>
    </source>
</evidence>
<feature type="transmembrane region" description="Helical" evidence="7">
    <location>
        <begin position="473"/>
        <end position="502"/>
    </location>
</feature>
<dbReference type="Proteomes" id="UP001158576">
    <property type="component" value="Chromosome 2"/>
</dbReference>
<feature type="transmembrane region" description="Helical" evidence="7">
    <location>
        <begin position="263"/>
        <end position="287"/>
    </location>
</feature>
<name>A0ABN7T7K0_OIKDI</name>
<dbReference type="InterPro" id="IPR038900">
    <property type="entry name" value="TMC"/>
</dbReference>
<feature type="transmembrane region" description="Helical" evidence="7">
    <location>
        <begin position="307"/>
        <end position="327"/>
    </location>
</feature>
<evidence type="ECO:0000256" key="5">
    <source>
        <dbReference type="ARBA" id="ARBA00023136"/>
    </source>
</evidence>
<dbReference type="PANTHER" id="PTHR23302">
    <property type="entry name" value="TRANSMEMBRANE CHANNEL-RELATED"/>
    <property type="match status" value="1"/>
</dbReference>
<sequence length="724" mass="83757">MENVYPPQGFTTVHTLRNHPGAYTIRNRRTKARENQNARNSGAKLTLLDPQQLNPWKRHLEFIEGKCGQAVTAYFRFLRKLIFLNAGLSLIVSGGIILPYICMRLSGKISANEEKPCEYPTEYKDDKFVDYVLFLFNGQIFMEKTFVFYGFYESSSIDESGLSDTLYNNPVLYLATVFFIYLFSLIVISVQAGRSMEAQIVGKSGQMFKYSKLIFGWDMNISDRETAAIKKKLLAMKIKNELKEDKLIAEQENWNFFERMYVYFIRVFTTIGNLAVLIGSILCVVLAATKGKELESENNFLKFLYSYLVSITMGGTSIICPIFFKILTSFQKLKAETRMNQVIGWRVALRFLSITAVFITIFLEISKCHDREFLEAAPIVTNLNETTTESTHSVNDRHFSCTCENPLYTCWPTVLGQECYRLTIGWLLGQLGSVFFLAGTSKLLKRWFGWRIPFVSTFDITDNVLKIVSWQTIAWLGVFYCPILPILIFLIQVLVFSVNRFAVVDIYEHNDDNHYKSSNADVYFTVLMVIGFYLGTLMTLSPLILFSPSSSCGPFQEYQTFAEPFMNFIESYWRLERLWNFISSKTVLYSIILIFTSICFFLYVKSCGLNERIKVLEDQLTKEGEDQQFLMLKRRNESQNSQNQRNNSSNVSRRRPEIIERADQMRETAFSRPKNSSQNSSNNQRQSSERSERSSHPTERERAREILENRSSAMMTRESIISWT</sequence>
<organism evidence="9 10">
    <name type="scientific">Oikopleura dioica</name>
    <name type="common">Tunicate</name>
    <dbReference type="NCBI Taxonomy" id="34765"/>
    <lineage>
        <taxon>Eukaryota</taxon>
        <taxon>Metazoa</taxon>
        <taxon>Chordata</taxon>
        <taxon>Tunicata</taxon>
        <taxon>Appendicularia</taxon>
        <taxon>Copelata</taxon>
        <taxon>Oikopleuridae</taxon>
        <taxon>Oikopleura</taxon>
    </lineage>
</organism>
<feature type="compositionally biased region" description="Low complexity" evidence="6">
    <location>
        <begin position="675"/>
        <end position="686"/>
    </location>
</feature>
<comment type="subcellular location">
    <subcellularLocation>
        <location evidence="1">Membrane</location>
        <topology evidence="1">Multi-pass membrane protein</topology>
    </subcellularLocation>
</comment>
<dbReference type="PANTHER" id="PTHR23302:SF24">
    <property type="entry name" value="TMC DOMAIN-CONTAINING PROTEIN"/>
    <property type="match status" value="1"/>
</dbReference>
<evidence type="ECO:0000256" key="4">
    <source>
        <dbReference type="ARBA" id="ARBA00022989"/>
    </source>
</evidence>
<gene>
    <name evidence="9" type="ORF">OKIOD_LOCUS14419</name>
</gene>
<accession>A0ABN7T7K0</accession>
<feature type="transmembrane region" description="Helical" evidence="7">
    <location>
        <begin position="81"/>
        <end position="102"/>
    </location>
</feature>
<feature type="region of interest" description="Disordered" evidence="6">
    <location>
        <begin position="633"/>
        <end position="724"/>
    </location>
</feature>
<feature type="compositionally biased region" description="Low complexity" evidence="6">
    <location>
        <begin position="638"/>
        <end position="651"/>
    </location>
</feature>
<evidence type="ECO:0000256" key="2">
    <source>
        <dbReference type="ARBA" id="ARBA00006510"/>
    </source>
</evidence>
<feature type="transmembrane region" description="Helical" evidence="7">
    <location>
        <begin position="586"/>
        <end position="604"/>
    </location>
</feature>
<feature type="domain" description="TMC" evidence="8">
    <location>
        <begin position="410"/>
        <end position="510"/>
    </location>
</feature>